<evidence type="ECO:0000313" key="25">
    <source>
        <dbReference type="EMBL" id="TMI87340.1"/>
    </source>
</evidence>
<evidence type="ECO:0000256" key="22">
    <source>
        <dbReference type="ARBA" id="ARBA00048074"/>
    </source>
</evidence>
<dbReference type="Proteomes" id="UP000318509">
    <property type="component" value="Unassembled WGS sequence"/>
</dbReference>
<evidence type="ECO:0000256" key="19">
    <source>
        <dbReference type="ARBA" id="ARBA00047588"/>
    </source>
</evidence>
<evidence type="ECO:0000256" key="2">
    <source>
        <dbReference type="ARBA" id="ARBA00004496"/>
    </source>
</evidence>
<evidence type="ECO:0000256" key="15">
    <source>
        <dbReference type="ARBA" id="ARBA00038456"/>
    </source>
</evidence>
<keyword evidence="10" id="KW-0443">Lipid metabolism</keyword>
<dbReference type="Gene3D" id="3.10.129.10">
    <property type="entry name" value="Hotdog Thioesterase"/>
    <property type="match status" value="1"/>
</dbReference>
<evidence type="ECO:0000259" key="24">
    <source>
        <dbReference type="Pfam" id="PF03061"/>
    </source>
</evidence>
<dbReference type="GO" id="GO:0016787">
    <property type="term" value="F:hydrolase activity"/>
    <property type="evidence" value="ECO:0007669"/>
    <property type="project" value="UniProtKB-KW"/>
</dbReference>
<feature type="domain" description="Thioesterase" evidence="24">
    <location>
        <begin position="44"/>
        <end position="110"/>
    </location>
</feature>
<dbReference type="PANTHER" id="PTHR12418">
    <property type="entry name" value="ACYL-COENZYME A THIOESTERASE THEM4"/>
    <property type="match status" value="1"/>
</dbReference>
<dbReference type="SUPFAM" id="SSF54637">
    <property type="entry name" value="Thioesterase/thiol ester dehydrase-isomerase"/>
    <property type="match status" value="1"/>
</dbReference>
<evidence type="ECO:0000256" key="16">
    <source>
        <dbReference type="ARBA" id="ARBA00038848"/>
    </source>
</evidence>
<keyword evidence="4" id="KW-1003">Cell membrane</keyword>
<evidence type="ECO:0000256" key="18">
    <source>
        <dbReference type="ARBA" id="ARBA00043210"/>
    </source>
</evidence>
<comment type="subcellular location">
    <subcellularLocation>
        <location evidence="3">Cell projection</location>
        <location evidence="3">Ruffle membrane</location>
    </subcellularLocation>
    <subcellularLocation>
        <location evidence="2">Cytoplasm</location>
    </subcellularLocation>
    <subcellularLocation>
        <location evidence="1">Membrane</location>
        <topology evidence="1">Peripheral membrane protein</topology>
    </subcellularLocation>
</comment>
<comment type="catalytic activity">
    <reaction evidence="21">
        <text>decanoyl-CoA + H2O = decanoate + CoA + H(+)</text>
        <dbReference type="Rhea" id="RHEA:40059"/>
        <dbReference type="ChEBI" id="CHEBI:15377"/>
        <dbReference type="ChEBI" id="CHEBI:15378"/>
        <dbReference type="ChEBI" id="CHEBI:27689"/>
        <dbReference type="ChEBI" id="CHEBI:57287"/>
        <dbReference type="ChEBI" id="CHEBI:61430"/>
    </reaction>
    <physiologicalReaction direction="left-to-right" evidence="21">
        <dbReference type="Rhea" id="RHEA:40060"/>
    </physiologicalReaction>
</comment>
<dbReference type="EC" id="3.1.2.2" evidence="16"/>
<evidence type="ECO:0000256" key="4">
    <source>
        <dbReference type="ARBA" id="ARBA00022475"/>
    </source>
</evidence>
<evidence type="ECO:0000256" key="12">
    <source>
        <dbReference type="ARBA" id="ARBA00023273"/>
    </source>
</evidence>
<evidence type="ECO:0000256" key="7">
    <source>
        <dbReference type="ARBA" id="ARBA00022801"/>
    </source>
</evidence>
<keyword evidence="8" id="KW-0276">Fatty acid metabolism</keyword>
<accession>A0A537JV02</accession>
<evidence type="ECO:0000256" key="5">
    <source>
        <dbReference type="ARBA" id="ARBA00022490"/>
    </source>
</evidence>
<evidence type="ECO:0000256" key="6">
    <source>
        <dbReference type="ARBA" id="ARBA00022703"/>
    </source>
</evidence>
<keyword evidence="6" id="KW-0053">Apoptosis</keyword>
<evidence type="ECO:0000256" key="17">
    <source>
        <dbReference type="ARBA" id="ARBA00040123"/>
    </source>
</evidence>
<comment type="catalytic activity">
    <reaction evidence="23">
        <text>tetradecanoyl-CoA + H2O = tetradecanoate + CoA + H(+)</text>
        <dbReference type="Rhea" id="RHEA:40119"/>
        <dbReference type="ChEBI" id="CHEBI:15377"/>
        <dbReference type="ChEBI" id="CHEBI:15378"/>
        <dbReference type="ChEBI" id="CHEBI:30807"/>
        <dbReference type="ChEBI" id="CHEBI:57287"/>
        <dbReference type="ChEBI" id="CHEBI:57385"/>
    </reaction>
    <physiologicalReaction direction="left-to-right" evidence="23">
        <dbReference type="Rhea" id="RHEA:40120"/>
    </physiologicalReaction>
</comment>
<evidence type="ECO:0000256" key="23">
    <source>
        <dbReference type="ARBA" id="ARBA00048180"/>
    </source>
</evidence>
<comment type="catalytic activity">
    <reaction evidence="20">
        <text>hexadecanoyl-CoA + H2O = hexadecanoate + CoA + H(+)</text>
        <dbReference type="Rhea" id="RHEA:16645"/>
        <dbReference type="ChEBI" id="CHEBI:7896"/>
        <dbReference type="ChEBI" id="CHEBI:15377"/>
        <dbReference type="ChEBI" id="CHEBI:15378"/>
        <dbReference type="ChEBI" id="CHEBI:57287"/>
        <dbReference type="ChEBI" id="CHEBI:57379"/>
        <dbReference type="EC" id="3.1.2.2"/>
    </reaction>
    <physiologicalReaction direction="left-to-right" evidence="20">
        <dbReference type="Rhea" id="RHEA:16646"/>
    </physiologicalReaction>
</comment>
<comment type="catalytic activity">
    <reaction evidence="22">
        <text>dodecanoyl-CoA + H2O = dodecanoate + CoA + H(+)</text>
        <dbReference type="Rhea" id="RHEA:30135"/>
        <dbReference type="ChEBI" id="CHEBI:15377"/>
        <dbReference type="ChEBI" id="CHEBI:15378"/>
        <dbReference type="ChEBI" id="CHEBI:18262"/>
        <dbReference type="ChEBI" id="CHEBI:57287"/>
        <dbReference type="ChEBI" id="CHEBI:57375"/>
    </reaction>
    <physiologicalReaction direction="left-to-right" evidence="22">
        <dbReference type="Rhea" id="RHEA:30136"/>
    </physiologicalReaction>
</comment>
<dbReference type="EMBL" id="VBAK01000161">
    <property type="protein sequence ID" value="TMI87340.1"/>
    <property type="molecule type" value="Genomic_DNA"/>
</dbReference>
<comment type="catalytic activity">
    <reaction evidence="13">
        <text>(5Z,8Z,11Z,14Z)-eicosatetraenoyl-CoA + H2O = (5Z,8Z,11Z,14Z)-eicosatetraenoate + CoA + H(+)</text>
        <dbReference type="Rhea" id="RHEA:40151"/>
        <dbReference type="ChEBI" id="CHEBI:15377"/>
        <dbReference type="ChEBI" id="CHEBI:15378"/>
        <dbReference type="ChEBI" id="CHEBI:32395"/>
        <dbReference type="ChEBI" id="CHEBI:57287"/>
        <dbReference type="ChEBI" id="CHEBI:57368"/>
    </reaction>
    <physiologicalReaction direction="left-to-right" evidence="13">
        <dbReference type="Rhea" id="RHEA:40152"/>
    </physiologicalReaction>
</comment>
<dbReference type="PANTHER" id="PTHR12418:SF19">
    <property type="entry name" value="ACYL-COENZYME A THIOESTERASE THEM4"/>
    <property type="match status" value="1"/>
</dbReference>
<proteinExistence type="inferred from homology"/>
<dbReference type="Pfam" id="PF03061">
    <property type="entry name" value="4HBT"/>
    <property type="match status" value="1"/>
</dbReference>
<evidence type="ECO:0000256" key="20">
    <source>
        <dbReference type="ARBA" id="ARBA00047734"/>
    </source>
</evidence>
<evidence type="ECO:0000256" key="3">
    <source>
        <dbReference type="ARBA" id="ARBA00004632"/>
    </source>
</evidence>
<evidence type="ECO:0000256" key="11">
    <source>
        <dbReference type="ARBA" id="ARBA00023136"/>
    </source>
</evidence>
<dbReference type="AlphaFoldDB" id="A0A537JV02"/>
<name>A0A537JV02_9BACT</name>
<keyword evidence="11" id="KW-0472">Membrane</keyword>
<evidence type="ECO:0000256" key="14">
    <source>
        <dbReference type="ARBA" id="ARBA00037002"/>
    </source>
</evidence>
<protein>
    <recommendedName>
        <fullName evidence="17">Acyl-coenzyme A thioesterase THEM4</fullName>
        <ecNumber evidence="16">3.1.2.2</ecNumber>
    </recommendedName>
    <alternativeName>
        <fullName evidence="18">Thioesterase superfamily member 4</fullName>
    </alternativeName>
</protein>
<organism evidence="25 26">
    <name type="scientific">Candidatus Segetimicrobium genomatis</name>
    <dbReference type="NCBI Taxonomy" id="2569760"/>
    <lineage>
        <taxon>Bacteria</taxon>
        <taxon>Bacillati</taxon>
        <taxon>Candidatus Sysuimicrobiota</taxon>
        <taxon>Candidatus Sysuimicrobiia</taxon>
        <taxon>Candidatus Sysuimicrobiales</taxon>
        <taxon>Candidatus Segetimicrobiaceae</taxon>
        <taxon>Candidatus Segetimicrobium</taxon>
    </lineage>
</organism>
<dbReference type="GO" id="GO:0006631">
    <property type="term" value="P:fatty acid metabolic process"/>
    <property type="evidence" value="ECO:0007669"/>
    <property type="project" value="UniProtKB-KW"/>
</dbReference>
<dbReference type="InterPro" id="IPR006683">
    <property type="entry name" value="Thioestr_dom"/>
</dbReference>
<comment type="catalytic activity">
    <reaction evidence="19">
        <text>octanoyl-CoA + H2O = octanoate + CoA + H(+)</text>
        <dbReference type="Rhea" id="RHEA:30143"/>
        <dbReference type="ChEBI" id="CHEBI:15377"/>
        <dbReference type="ChEBI" id="CHEBI:15378"/>
        <dbReference type="ChEBI" id="CHEBI:25646"/>
        <dbReference type="ChEBI" id="CHEBI:57287"/>
        <dbReference type="ChEBI" id="CHEBI:57386"/>
    </reaction>
    <physiologicalReaction direction="left-to-right" evidence="19">
        <dbReference type="Rhea" id="RHEA:30144"/>
    </physiologicalReaction>
</comment>
<sequence>MRDGSGCFACGQKNPIGLRLRFITEDDGVRAEFTAGPQYQGYEGVLHGGIVAAALDDAMAQLFHLRGQETLTAKLEIRFRQEAPVGRPLVVSARVVGQRMRLFTAEAVLALPDGTRLAEAKGTFVRGT</sequence>
<keyword evidence="7" id="KW-0378">Hydrolase</keyword>
<evidence type="ECO:0000256" key="8">
    <source>
        <dbReference type="ARBA" id="ARBA00022832"/>
    </source>
</evidence>
<reference evidence="25 26" key="1">
    <citation type="journal article" date="2019" name="Nat. Microbiol.">
        <title>Mediterranean grassland soil C-N compound turnover is dependent on rainfall and depth, and is mediated by genomically divergent microorganisms.</title>
        <authorList>
            <person name="Diamond S."/>
            <person name="Andeer P.F."/>
            <person name="Li Z."/>
            <person name="Crits-Christoph A."/>
            <person name="Burstein D."/>
            <person name="Anantharaman K."/>
            <person name="Lane K.R."/>
            <person name="Thomas B.C."/>
            <person name="Pan C."/>
            <person name="Northen T.R."/>
            <person name="Banfield J.F."/>
        </authorList>
    </citation>
    <scope>NUCLEOTIDE SEQUENCE [LARGE SCALE GENOMIC DNA]</scope>
    <source>
        <strain evidence="25">NP_3</strain>
    </source>
</reference>
<comment type="similarity">
    <text evidence="15">Belongs to the THEM4/THEM5 thioesterase family.</text>
</comment>
<dbReference type="GO" id="GO:0016020">
    <property type="term" value="C:membrane"/>
    <property type="evidence" value="ECO:0007669"/>
    <property type="project" value="UniProtKB-SubCell"/>
</dbReference>
<evidence type="ECO:0000256" key="9">
    <source>
        <dbReference type="ARBA" id="ARBA00022946"/>
    </source>
</evidence>
<gene>
    <name evidence="25" type="ORF">E6H00_15865</name>
</gene>
<evidence type="ECO:0000256" key="13">
    <source>
        <dbReference type="ARBA" id="ARBA00035852"/>
    </source>
</evidence>
<comment type="caution">
    <text evidence="25">The sequence shown here is derived from an EMBL/GenBank/DDBJ whole genome shotgun (WGS) entry which is preliminary data.</text>
</comment>
<evidence type="ECO:0000256" key="21">
    <source>
        <dbReference type="ARBA" id="ARBA00047969"/>
    </source>
</evidence>
<evidence type="ECO:0000256" key="1">
    <source>
        <dbReference type="ARBA" id="ARBA00004170"/>
    </source>
</evidence>
<dbReference type="InterPro" id="IPR052365">
    <property type="entry name" value="THEM4/THEM5_acyl-CoA_thioest"/>
</dbReference>
<keyword evidence="12" id="KW-0966">Cell projection</keyword>
<evidence type="ECO:0000313" key="26">
    <source>
        <dbReference type="Proteomes" id="UP000318509"/>
    </source>
</evidence>
<evidence type="ECO:0000256" key="10">
    <source>
        <dbReference type="ARBA" id="ARBA00023098"/>
    </source>
</evidence>
<keyword evidence="5" id="KW-0963">Cytoplasm</keyword>
<dbReference type="CDD" id="cd03443">
    <property type="entry name" value="PaaI_thioesterase"/>
    <property type="match status" value="1"/>
</dbReference>
<keyword evidence="9" id="KW-0809">Transit peptide</keyword>
<dbReference type="GO" id="GO:0005737">
    <property type="term" value="C:cytoplasm"/>
    <property type="evidence" value="ECO:0007669"/>
    <property type="project" value="UniProtKB-SubCell"/>
</dbReference>
<comment type="catalytic activity">
    <reaction evidence="14">
        <text>(9Z)-octadecenoyl-CoA + H2O = (9Z)-octadecenoate + CoA + H(+)</text>
        <dbReference type="Rhea" id="RHEA:40139"/>
        <dbReference type="ChEBI" id="CHEBI:15377"/>
        <dbReference type="ChEBI" id="CHEBI:15378"/>
        <dbReference type="ChEBI" id="CHEBI:30823"/>
        <dbReference type="ChEBI" id="CHEBI:57287"/>
        <dbReference type="ChEBI" id="CHEBI:57387"/>
    </reaction>
    <physiologicalReaction direction="left-to-right" evidence="14">
        <dbReference type="Rhea" id="RHEA:40140"/>
    </physiologicalReaction>
</comment>
<dbReference type="InterPro" id="IPR029069">
    <property type="entry name" value="HotDog_dom_sf"/>
</dbReference>